<gene>
    <name evidence="2" type="ORF">AKG39_03270</name>
</gene>
<comment type="caution">
    <text evidence="2">The sequence shown here is derived from an EMBL/GenBank/DDBJ whole genome shotgun (WGS) entry which is preliminary data.</text>
</comment>
<dbReference type="PANTHER" id="PTHR37305:SF1">
    <property type="entry name" value="MEMBRANE PROTEIN"/>
    <property type="match status" value="1"/>
</dbReference>
<feature type="transmembrane region" description="Helical" evidence="1">
    <location>
        <begin position="156"/>
        <end position="181"/>
    </location>
</feature>
<organism evidence="2 3">
    <name type="scientific">Acetobacterium bakii</name>
    <dbReference type="NCBI Taxonomy" id="52689"/>
    <lineage>
        <taxon>Bacteria</taxon>
        <taxon>Bacillati</taxon>
        <taxon>Bacillota</taxon>
        <taxon>Clostridia</taxon>
        <taxon>Eubacteriales</taxon>
        <taxon>Eubacteriaceae</taxon>
        <taxon>Acetobacterium</taxon>
    </lineage>
</organism>
<dbReference type="Proteomes" id="UP000036873">
    <property type="component" value="Unassembled WGS sequence"/>
</dbReference>
<dbReference type="GO" id="GO:0005886">
    <property type="term" value="C:plasma membrane"/>
    <property type="evidence" value="ECO:0007669"/>
    <property type="project" value="UniProtKB-SubCell"/>
</dbReference>
<evidence type="ECO:0000313" key="2">
    <source>
        <dbReference type="EMBL" id="KNZ43177.1"/>
    </source>
</evidence>
<feature type="transmembrane region" description="Helical" evidence="1">
    <location>
        <begin position="71"/>
        <end position="92"/>
    </location>
</feature>
<sequence length="265" mass="30478">MNILKQELKMGRKSLIVWCVSLIGVFLLFMLMYVSISDQLAEFQKVFDSFPVEFRRAFAAENLNLDTVMGFYPFAMTYILLAGAVQAMNLGVSVLSSEVREKTGDFLFVKPVSRFRIVSMKMMAVFVQIVIINAVFFIASRLILEMISTADYDNNLYLLLTGTLFFIQIFFASFGFFISAFLRRIKTVLPISMGVVFLFYIIFLLNETLKDVKLGYISPFDYFALAAISKTMSYDSVYLVVWTFLVFLFVYLTFYLFAKKDLPSI</sequence>
<keyword evidence="3" id="KW-1185">Reference proteome</keyword>
<dbReference type="GO" id="GO:0140359">
    <property type="term" value="F:ABC-type transporter activity"/>
    <property type="evidence" value="ECO:0007669"/>
    <property type="project" value="InterPro"/>
</dbReference>
<dbReference type="Pfam" id="PF12679">
    <property type="entry name" value="ABC2_membrane_2"/>
    <property type="match status" value="1"/>
</dbReference>
<keyword evidence="1" id="KW-1133">Transmembrane helix</keyword>
<evidence type="ECO:0000256" key="1">
    <source>
        <dbReference type="SAM" id="Phobius"/>
    </source>
</evidence>
<evidence type="ECO:0008006" key="4">
    <source>
        <dbReference type="Google" id="ProtNLM"/>
    </source>
</evidence>
<reference evidence="3" key="1">
    <citation type="submission" date="2015-07" db="EMBL/GenBank/DDBJ databases">
        <title>Draft genome sequence of Acetobacterium bakii DSM 8293, a potential psychrophilic chemical producer through syngas fermentation.</title>
        <authorList>
            <person name="Song Y."/>
            <person name="Hwang S."/>
            <person name="Cho B.-K."/>
        </authorList>
    </citation>
    <scope>NUCLEOTIDE SEQUENCE [LARGE SCALE GENOMIC DNA]</scope>
    <source>
        <strain evidence="3">DSM 8239</strain>
    </source>
</reference>
<keyword evidence="1" id="KW-0812">Transmembrane</keyword>
<dbReference type="EMBL" id="LGYO01000007">
    <property type="protein sequence ID" value="KNZ43177.1"/>
    <property type="molecule type" value="Genomic_DNA"/>
</dbReference>
<protein>
    <recommendedName>
        <fullName evidence="4">ABC transporter permease</fullName>
    </recommendedName>
</protein>
<dbReference type="OrthoDB" id="9800309at2"/>
<keyword evidence="1" id="KW-0472">Membrane</keyword>
<feature type="transmembrane region" description="Helical" evidence="1">
    <location>
        <begin position="15"/>
        <end position="36"/>
    </location>
</feature>
<evidence type="ECO:0000313" key="3">
    <source>
        <dbReference type="Proteomes" id="UP000036873"/>
    </source>
</evidence>
<feature type="transmembrane region" description="Helical" evidence="1">
    <location>
        <begin position="188"/>
        <end position="205"/>
    </location>
</feature>
<accession>A0A0L6U4A0</accession>
<name>A0A0L6U4A0_9FIRM</name>
<dbReference type="AlphaFoldDB" id="A0A0L6U4A0"/>
<dbReference type="PANTHER" id="PTHR37305">
    <property type="entry name" value="INTEGRAL MEMBRANE PROTEIN-RELATED"/>
    <property type="match status" value="1"/>
</dbReference>
<dbReference type="STRING" id="52689.AKG39_03270"/>
<feature type="transmembrane region" description="Helical" evidence="1">
    <location>
        <begin position="237"/>
        <end position="258"/>
    </location>
</feature>
<dbReference type="RefSeq" id="WP_050738922.1">
    <property type="nucleotide sequence ID" value="NZ_LGYO01000007.1"/>
</dbReference>
<proteinExistence type="predicted"/>
<feature type="transmembrane region" description="Helical" evidence="1">
    <location>
        <begin position="123"/>
        <end position="144"/>
    </location>
</feature>